<feature type="domain" description="NB-ARC" evidence="6">
    <location>
        <begin position="211"/>
        <end position="300"/>
    </location>
</feature>
<comment type="similarity">
    <text evidence="1">Belongs to the disease resistance NB-LRR family.</text>
</comment>
<dbReference type="FunFam" id="1.10.10.10:FF:000322">
    <property type="entry name" value="Probable disease resistance protein At1g63360"/>
    <property type="match status" value="1"/>
</dbReference>
<reference evidence="9" key="1">
    <citation type="journal article" date="2018" name="DNA Res.">
        <title>Multiple hybrid de novo genome assembly of finger millet, an orphan allotetraploid crop.</title>
        <authorList>
            <person name="Hatakeyama M."/>
            <person name="Aluri S."/>
            <person name="Balachadran M.T."/>
            <person name="Sivarajan S.R."/>
            <person name="Patrignani A."/>
            <person name="Gruter S."/>
            <person name="Poveda L."/>
            <person name="Shimizu-Inatsugi R."/>
            <person name="Baeten J."/>
            <person name="Francoijs K.J."/>
            <person name="Nataraja K.N."/>
            <person name="Reddy Y.A.N."/>
            <person name="Phadnis S."/>
            <person name="Ravikumar R.L."/>
            <person name="Schlapbach R."/>
            <person name="Sreeman S.M."/>
            <person name="Shimizu K.K."/>
        </authorList>
    </citation>
    <scope>NUCLEOTIDE SEQUENCE</scope>
</reference>
<dbReference type="Gene3D" id="3.40.50.300">
    <property type="entry name" value="P-loop containing nucleotide triphosphate hydrolases"/>
    <property type="match status" value="1"/>
</dbReference>
<keyword evidence="4" id="KW-0547">Nucleotide-binding</keyword>
<gene>
    <name evidence="9" type="primary">gb13635</name>
    <name evidence="9" type="ORF">PR202_gb13635</name>
</gene>
<dbReference type="AlphaFoldDB" id="A0AAV5ER17"/>
<dbReference type="InterPro" id="IPR002182">
    <property type="entry name" value="NB-ARC"/>
</dbReference>
<evidence type="ECO:0000256" key="5">
    <source>
        <dbReference type="ARBA" id="ARBA00022821"/>
    </source>
</evidence>
<dbReference type="Pfam" id="PF00931">
    <property type="entry name" value="NB-ARC"/>
    <property type="match status" value="1"/>
</dbReference>
<reference evidence="9" key="2">
    <citation type="submission" date="2021-12" db="EMBL/GenBank/DDBJ databases">
        <title>Resequencing data analysis of finger millet.</title>
        <authorList>
            <person name="Hatakeyama M."/>
            <person name="Aluri S."/>
            <person name="Balachadran M.T."/>
            <person name="Sivarajan S.R."/>
            <person name="Poveda L."/>
            <person name="Shimizu-Inatsugi R."/>
            <person name="Schlapbach R."/>
            <person name="Sreeman S.M."/>
            <person name="Shimizu K.K."/>
        </authorList>
    </citation>
    <scope>NUCLEOTIDE SEQUENCE</scope>
</reference>
<dbReference type="InterPro" id="IPR044974">
    <property type="entry name" value="Disease_R_plants"/>
</dbReference>
<dbReference type="SUPFAM" id="SSF52540">
    <property type="entry name" value="P-loop containing nucleoside triphosphate hydrolases"/>
    <property type="match status" value="1"/>
</dbReference>
<dbReference type="InterPro" id="IPR058922">
    <property type="entry name" value="WHD_DRP"/>
</dbReference>
<evidence type="ECO:0000256" key="2">
    <source>
        <dbReference type="ARBA" id="ARBA00022614"/>
    </source>
</evidence>
<evidence type="ECO:0000256" key="3">
    <source>
        <dbReference type="ARBA" id="ARBA00022737"/>
    </source>
</evidence>
<dbReference type="Pfam" id="PF23559">
    <property type="entry name" value="WHD_DRP"/>
    <property type="match status" value="1"/>
</dbReference>
<evidence type="ECO:0000313" key="10">
    <source>
        <dbReference type="Proteomes" id="UP001054889"/>
    </source>
</evidence>
<keyword evidence="2" id="KW-0433">Leucine-rich repeat</keyword>
<dbReference type="GO" id="GO:0009626">
    <property type="term" value="P:plant-type hypersensitive response"/>
    <property type="evidence" value="ECO:0007669"/>
    <property type="project" value="UniProtKB-ARBA"/>
</dbReference>
<dbReference type="CDD" id="cd14798">
    <property type="entry name" value="RX-CC_like"/>
    <property type="match status" value="1"/>
</dbReference>
<dbReference type="InterPro" id="IPR036388">
    <property type="entry name" value="WH-like_DNA-bd_sf"/>
</dbReference>
<evidence type="ECO:0000259" key="7">
    <source>
        <dbReference type="Pfam" id="PF18052"/>
    </source>
</evidence>
<dbReference type="GO" id="GO:0042742">
    <property type="term" value="P:defense response to bacterium"/>
    <property type="evidence" value="ECO:0007669"/>
    <property type="project" value="UniProtKB-ARBA"/>
</dbReference>
<name>A0AAV5ER17_ELECO</name>
<protein>
    <submittedName>
        <fullName evidence="9">Uncharacterized protein</fullName>
    </submittedName>
</protein>
<sequence>MAQSAVSSLLDRLTSVLLDEAQLLGGIHDDVQFIKDDLEGMNSLLQHLTEVQYRAPHVRTWMKQVVSLARDCEGQVELYIRQVGRASSRGGDQGLLRYLQHFLRLLQTIPARHRIATRIRELKVRARDVGDRRVRLGITIPPAAHPPEEALPAINQLALQQQQQGEQDEDEDIRRRKLLSIDDPLPDTIEIGTTHIVRFIEEPSRIHPRRKVVITGRGRVGKTAIATSVHNHPSMVSKYQLRAWVNFGELDKSVDVVCREIIQQLSVPCDSGKENLTILEDFLTIQQKGGLKFMVVLDAVKPGHFYDLMFEEDTWKIWSERELNSLHDLLREHKNHAAKTMLMFCYKELPGTCKTCLLYLSIFPKDHIIRRTSLVRRWVAEGLVSNRATARGYDKGMKETSTLEDQAELIFDALITRGFVQPRESSSEGKIKTCTVHHIIHEFIASEASFMDTYSVGDMPKRQYGFDPYVSVIRILIRVRN</sequence>
<feature type="domain" description="Disease resistance N-terminal" evidence="7">
    <location>
        <begin position="5"/>
        <end position="91"/>
    </location>
</feature>
<accession>A0AAV5ER17</accession>
<dbReference type="InterPro" id="IPR027417">
    <property type="entry name" value="P-loop_NTPase"/>
</dbReference>
<evidence type="ECO:0000256" key="4">
    <source>
        <dbReference type="ARBA" id="ARBA00022741"/>
    </source>
</evidence>
<keyword evidence="3" id="KW-0677">Repeat</keyword>
<dbReference type="InterPro" id="IPR041118">
    <property type="entry name" value="Rx_N"/>
</dbReference>
<dbReference type="GO" id="GO:0002758">
    <property type="term" value="P:innate immune response-activating signaling pathway"/>
    <property type="evidence" value="ECO:0007669"/>
    <property type="project" value="UniProtKB-ARBA"/>
</dbReference>
<evidence type="ECO:0000256" key="1">
    <source>
        <dbReference type="ARBA" id="ARBA00008894"/>
    </source>
</evidence>
<dbReference type="InterPro" id="IPR038005">
    <property type="entry name" value="RX-like_CC"/>
</dbReference>
<dbReference type="GO" id="GO:0043531">
    <property type="term" value="F:ADP binding"/>
    <property type="evidence" value="ECO:0007669"/>
    <property type="project" value="InterPro"/>
</dbReference>
<dbReference type="Pfam" id="PF18052">
    <property type="entry name" value="Rx_N"/>
    <property type="match status" value="1"/>
</dbReference>
<dbReference type="Gene3D" id="1.20.5.4130">
    <property type="match status" value="1"/>
</dbReference>
<proteinExistence type="inferred from homology"/>
<evidence type="ECO:0000259" key="6">
    <source>
        <dbReference type="Pfam" id="PF00931"/>
    </source>
</evidence>
<organism evidence="9 10">
    <name type="scientific">Eleusine coracana subsp. coracana</name>
    <dbReference type="NCBI Taxonomy" id="191504"/>
    <lineage>
        <taxon>Eukaryota</taxon>
        <taxon>Viridiplantae</taxon>
        <taxon>Streptophyta</taxon>
        <taxon>Embryophyta</taxon>
        <taxon>Tracheophyta</taxon>
        <taxon>Spermatophyta</taxon>
        <taxon>Magnoliopsida</taxon>
        <taxon>Liliopsida</taxon>
        <taxon>Poales</taxon>
        <taxon>Poaceae</taxon>
        <taxon>PACMAD clade</taxon>
        <taxon>Chloridoideae</taxon>
        <taxon>Cynodonteae</taxon>
        <taxon>Eleusininae</taxon>
        <taxon>Eleusine</taxon>
    </lineage>
</organism>
<dbReference type="PANTHER" id="PTHR23155">
    <property type="entry name" value="DISEASE RESISTANCE PROTEIN RP"/>
    <property type="match status" value="1"/>
</dbReference>
<dbReference type="EMBL" id="BQKI01000078">
    <property type="protein sequence ID" value="GJN25764.1"/>
    <property type="molecule type" value="Genomic_DNA"/>
</dbReference>
<dbReference type="PANTHER" id="PTHR23155:SF1062">
    <property type="entry name" value="OS11G0579400 PROTEIN"/>
    <property type="match status" value="1"/>
</dbReference>
<keyword evidence="5" id="KW-0611">Plant defense</keyword>
<comment type="caution">
    <text evidence="9">The sequence shown here is derived from an EMBL/GenBank/DDBJ whole genome shotgun (WGS) entry which is preliminary data.</text>
</comment>
<feature type="domain" description="Disease resistance protein winged helix" evidence="8">
    <location>
        <begin position="362"/>
        <end position="444"/>
    </location>
</feature>
<evidence type="ECO:0000313" key="9">
    <source>
        <dbReference type="EMBL" id="GJN25764.1"/>
    </source>
</evidence>
<evidence type="ECO:0000259" key="8">
    <source>
        <dbReference type="Pfam" id="PF23559"/>
    </source>
</evidence>
<keyword evidence="10" id="KW-1185">Reference proteome</keyword>
<dbReference type="Gene3D" id="1.10.10.10">
    <property type="entry name" value="Winged helix-like DNA-binding domain superfamily/Winged helix DNA-binding domain"/>
    <property type="match status" value="1"/>
</dbReference>
<dbReference type="Proteomes" id="UP001054889">
    <property type="component" value="Unassembled WGS sequence"/>
</dbReference>